<evidence type="ECO:0000313" key="1">
    <source>
        <dbReference type="EMBL" id="MCH6166254.1"/>
    </source>
</evidence>
<dbReference type="EMBL" id="JAKXMK010000008">
    <property type="protein sequence ID" value="MCH6166254.1"/>
    <property type="molecule type" value="Genomic_DNA"/>
</dbReference>
<protein>
    <recommendedName>
        <fullName evidence="3">RES domain-containing protein</fullName>
    </recommendedName>
</protein>
<evidence type="ECO:0008006" key="3">
    <source>
        <dbReference type="Google" id="ProtNLM"/>
    </source>
</evidence>
<reference evidence="1 2" key="1">
    <citation type="submission" date="2022-03" db="EMBL/GenBank/DDBJ databases">
        <title>Pseudonocardia alaer sp. nov., a novel actinomycete isolated from reed forest soil.</title>
        <authorList>
            <person name="Wang L."/>
        </authorList>
    </citation>
    <scope>NUCLEOTIDE SEQUENCE [LARGE SCALE GENOMIC DNA]</scope>
    <source>
        <strain evidence="1 2">Y-16303</strain>
    </source>
</reference>
<accession>A0ABS9TCI1</accession>
<proteinExistence type="predicted"/>
<keyword evidence="2" id="KW-1185">Reference proteome</keyword>
<evidence type="ECO:0000313" key="2">
    <source>
        <dbReference type="Proteomes" id="UP001299970"/>
    </source>
</evidence>
<dbReference type="RefSeq" id="WP_241036281.1">
    <property type="nucleotide sequence ID" value="NZ_BAAAJF010000020.1"/>
</dbReference>
<name>A0ABS9TCI1_9PSEU</name>
<dbReference type="Proteomes" id="UP001299970">
    <property type="component" value="Unassembled WGS sequence"/>
</dbReference>
<comment type="caution">
    <text evidence="1">The sequence shown here is derived from an EMBL/GenBank/DDBJ whole genome shotgun (WGS) entry which is preliminary data.</text>
</comment>
<gene>
    <name evidence="1" type="ORF">MMF94_11210</name>
</gene>
<sequence>MTNGLVIGEKPAGALWTSSFLPDGRSAWAIGESSAYPDLSRRLFAVDFDRAVTRVFEVSAPEDYQRLATSYPRPMLDGRVLVDWSAAATDLDAVRLTAAGLVFAHNVRVPTPHGVAQLRGWDAESTAWLNRPPGLRISQPSASPTT</sequence>
<organism evidence="1 2">
    <name type="scientific">Pseudonocardia alaniniphila</name>
    <dbReference type="NCBI Taxonomy" id="75291"/>
    <lineage>
        <taxon>Bacteria</taxon>
        <taxon>Bacillati</taxon>
        <taxon>Actinomycetota</taxon>
        <taxon>Actinomycetes</taxon>
        <taxon>Pseudonocardiales</taxon>
        <taxon>Pseudonocardiaceae</taxon>
        <taxon>Pseudonocardia</taxon>
    </lineage>
</organism>